<accession>A0A5J4PQH2</accession>
<comment type="caution">
    <text evidence="1">The sequence shown here is derived from an EMBL/GenBank/DDBJ whole genome shotgun (WGS) entry which is preliminary data.</text>
</comment>
<reference evidence="1 2" key="1">
    <citation type="submission" date="2019-03" db="EMBL/GenBank/DDBJ databases">
        <title>Single cell metagenomics reveals metabolic interactions within the superorganism composed of flagellate Streblomastix strix and complex community of Bacteroidetes bacteria on its surface.</title>
        <authorList>
            <person name="Treitli S.C."/>
            <person name="Kolisko M."/>
            <person name="Husnik F."/>
            <person name="Keeling P."/>
            <person name="Hampl V."/>
        </authorList>
    </citation>
    <scope>NUCLEOTIDE SEQUENCE [LARGE SCALE GENOMIC DNA]</scope>
    <source>
        <strain evidence="1">ST1C</strain>
    </source>
</reference>
<dbReference type="SUPFAM" id="SSF48371">
    <property type="entry name" value="ARM repeat"/>
    <property type="match status" value="1"/>
</dbReference>
<proteinExistence type="predicted"/>
<evidence type="ECO:0000313" key="2">
    <source>
        <dbReference type="Proteomes" id="UP000324800"/>
    </source>
</evidence>
<feature type="non-terminal residue" evidence="1">
    <location>
        <position position="122"/>
    </location>
</feature>
<organism evidence="1 2">
    <name type="scientific">Streblomastix strix</name>
    <dbReference type="NCBI Taxonomy" id="222440"/>
    <lineage>
        <taxon>Eukaryota</taxon>
        <taxon>Metamonada</taxon>
        <taxon>Preaxostyla</taxon>
        <taxon>Oxymonadida</taxon>
        <taxon>Streblomastigidae</taxon>
        <taxon>Streblomastix</taxon>
    </lineage>
</organism>
<name>A0A5J4PQH2_9EUKA</name>
<protein>
    <submittedName>
        <fullName evidence="1">Uncharacterized protein</fullName>
    </submittedName>
</protein>
<gene>
    <name evidence="1" type="ORF">EZS28_056237</name>
</gene>
<sequence>MGLFRMLDIKSSDIILNTIMSISSIVRGGLDTTDISKPHPHYETIEQCNGLTKIFQVFRQSKDKNTKDMAAICFGRIHRQRLIKDVNQKVEIIQYLKSIMCDPDDWTKGESINALSFLALNS</sequence>
<dbReference type="InterPro" id="IPR016024">
    <property type="entry name" value="ARM-type_fold"/>
</dbReference>
<dbReference type="Proteomes" id="UP000324800">
    <property type="component" value="Unassembled WGS sequence"/>
</dbReference>
<dbReference type="AlphaFoldDB" id="A0A5J4PQH2"/>
<dbReference type="EMBL" id="SNRW01049554">
    <property type="protein sequence ID" value="KAA6310829.1"/>
    <property type="molecule type" value="Genomic_DNA"/>
</dbReference>
<evidence type="ECO:0000313" key="1">
    <source>
        <dbReference type="EMBL" id="KAA6310829.1"/>
    </source>
</evidence>